<dbReference type="Proteomes" id="UP000475862">
    <property type="component" value="Unassembled WGS sequence"/>
</dbReference>
<keyword evidence="10" id="KW-1015">Disulfide bond</keyword>
<keyword evidence="12" id="KW-0325">Glycoprotein</keyword>
<keyword evidence="2" id="KW-0813">Transport</keyword>
<reference evidence="19 20" key="1">
    <citation type="submission" date="2019-08" db="EMBL/GenBank/DDBJ databases">
        <title>The genome of the soybean aphid Biotype 1, its phylome, world population structure and adaptation to the North American continent.</title>
        <authorList>
            <person name="Giordano R."/>
            <person name="Donthu R.K."/>
            <person name="Hernandez A.G."/>
            <person name="Wright C.L."/>
            <person name="Zimin A.V."/>
        </authorList>
    </citation>
    <scope>NUCLEOTIDE SEQUENCE [LARGE SCALE GENOMIC DNA]</scope>
    <source>
        <tissue evidence="19">Whole aphids</tissue>
    </source>
</reference>
<feature type="transmembrane region" description="Helical" evidence="17">
    <location>
        <begin position="71"/>
        <end position="93"/>
    </location>
</feature>
<evidence type="ECO:0000256" key="7">
    <source>
        <dbReference type="ARBA" id="ARBA00023018"/>
    </source>
</evidence>
<dbReference type="InterPro" id="IPR006201">
    <property type="entry name" value="Neur_channel"/>
</dbReference>
<keyword evidence="5" id="KW-0732">Signal</keyword>
<dbReference type="PANTHER" id="PTHR18945">
    <property type="entry name" value="NEUROTRANSMITTER GATED ION CHANNEL"/>
    <property type="match status" value="1"/>
</dbReference>
<evidence type="ECO:0000259" key="18">
    <source>
        <dbReference type="Pfam" id="PF02932"/>
    </source>
</evidence>
<keyword evidence="4 17" id="KW-0812">Transmembrane</keyword>
<evidence type="ECO:0000256" key="16">
    <source>
        <dbReference type="ARBA" id="ARBA00034104"/>
    </source>
</evidence>
<keyword evidence="6 17" id="KW-1133">Transmembrane helix</keyword>
<evidence type="ECO:0000313" key="20">
    <source>
        <dbReference type="Proteomes" id="UP000475862"/>
    </source>
</evidence>
<evidence type="ECO:0000256" key="11">
    <source>
        <dbReference type="ARBA" id="ARBA00023170"/>
    </source>
</evidence>
<proteinExistence type="inferred from homology"/>
<name>A0A6G0TVF1_APHGL</name>
<dbReference type="Pfam" id="PF02932">
    <property type="entry name" value="Neur_chan_memb"/>
    <property type="match status" value="1"/>
</dbReference>
<dbReference type="FunFam" id="1.20.58.390:FF:000012">
    <property type="entry name" value="Acetylcholine receptor subunit alpha-like"/>
    <property type="match status" value="1"/>
</dbReference>
<keyword evidence="8" id="KW-0406">Ion transport</keyword>
<evidence type="ECO:0000313" key="19">
    <source>
        <dbReference type="EMBL" id="KAE9538906.1"/>
    </source>
</evidence>
<comment type="subcellular location">
    <subcellularLocation>
        <location evidence="16">Postsynaptic cell membrane</location>
        <topology evidence="16">Multi-pass membrane protein</topology>
    </subcellularLocation>
</comment>
<keyword evidence="20" id="KW-1185">Reference proteome</keyword>
<evidence type="ECO:0000256" key="1">
    <source>
        <dbReference type="ARBA" id="ARBA00009237"/>
    </source>
</evidence>
<evidence type="ECO:0000256" key="10">
    <source>
        <dbReference type="ARBA" id="ARBA00023157"/>
    </source>
</evidence>
<keyword evidence="7" id="KW-0770">Synapse</keyword>
<feature type="domain" description="Neurotransmitter-gated ion-channel transmembrane" evidence="18">
    <location>
        <begin position="12"/>
        <end position="265"/>
    </location>
</feature>
<keyword evidence="9 17" id="KW-0472">Membrane</keyword>
<evidence type="ECO:0000256" key="2">
    <source>
        <dbReference type="ARBA" id="ARBA00022448"/>
    </source>
</evidence>
<comment type="similarity">
    <text evidence="1">Belongs to the ligand-gated ion channel (TC 1.A.9) family. Acetylcholine receptor (TC 1.A.9.1) subfamily.</text>
</comment>
<protein>
    <recommendedName>
        <fullName evidence="18">Neurotransmitter-gated ion-channel transmembrane domain-containing protein</fullName>
    </recommendedName>
</protein>
<dbReference type="GO" id="GO:0007271">
    <property type="term" value="P:synaptic transmission, cholinergic"/>
    <property type="evidence" value="ECO:0007669"/>
    <property type="project" value="UniProtKB-ARBA"/>
</dbReference>
<dbReference type="InterPro" id="IPR006029">
    <property type="entry name" value="Neurotrans-gated_channel_TM"/>
</dbReference>
<keyword evidence="11" id="KW-0675">Receptor</keyword>
<dbReference type="OrthoDB" id="5975154at2759"/>
<evidence type="ECO:0000256" key="9">
    <source>
        <dbReference type="ARBA" id="ARBA00023136"/>
    </source>
</evidence>
<dbReference type="Gene3D" id="1.20.58.390">
    <property type="entry name" value="Neurotransmitter-gated ion-channel transmembrane domain"/>
    <property type="match status" value="2"/>
</dbReference>
<dbReference type="InterPro" id="IPR036719">
    <property type="entry name" value="Neuro-gated_channel_TM_sf"/>
</dbReference>
<feature type="transmembrane region" description="Helical" evidence="17">
    <location>
        <begin position="12"/>
        <end position="31"/>
    </location>
</feature>
<evidence type="ECO:0000256" key="17">
    <source>
        <dbReference type="SAM" id="Phobius"/>
    </source>
</evidence>
<dbReference type="SUPFAM" id="SSF90112">
    <property type="entry name" value="Neurotransmitter-gated ion-channel transmembrane pore"/>
    <property type="match status" value="1"/>
</dbReference>
<feature type="transmembrane region" description="Helical" evidence="17">
    <location>
        <begin position="249"/>
        <end position="269"/>
    </location>
</feature>
<dbReference type="GO" id="GO:0005216">
    <property type="term" value="F:monoatomic ion channel activity"/>
    <property type="evidence" value="ECO:0007669"/>
    <property type="project" value="InterPro"/>
</dbReference>
<dbReference type="FunFam" id="1.20.58.390:FF:000022">
    <property type="entry name" value="Nicotinic acetylcholine receptor subunit alpha4"/>
    <property type="match status" value="1"/>
</dbReference>
<evidence type="ECO:0000256" key="4">
    <source>
        <dbReference type="ARBA" id="ARBA00022692"/>
    </source>
</evidence>
<dbReference type="AlphaFoldDB" id="A0A6G0TVF1"/>
<dbReference type="GO" id="GO:0098655">
    <property type="term" value="P:monoatomic cation transmembrane transport"/>
    <property type="evidence" value="ECO:0007669"/>
    <property type="project" value="UniProtKB-ARBA"/>
</dbReference>
<evidence type="ECO:0000256" key="15">
    <source>
        <dbReference type="ARBA" id="ARBA00023303"/>
    </source>
</evidence>
<dbReference type="GO" id="GO:0004888">
    <property type="term" value="F:transmembrane signaling receptor activity"/>
    <property type="evidence" value="ECO:0007669"/>
    <property type="project" value="InterPro"/>
</dbReference>
<gene>
    <name evidence="19" type="ORF">AGLY_005488</name>
</gene>
<feature type="transmembrane region" description="Helical" evidence="17">
    <location>
        <begin position="37"/>
        <end position="59"/>
    </location>
</feature>
<sequence>MRRKTLFYTVNLIIPCMGISFLTILVFYLPSDSNEKVSLSISILLSLTVFFLLLAEIIPPTSLVVPLLGKFVLFTMILDTLSICVTVVVLNIHFRSPTTHVMSPWVRRVFIHILPRMLIMRRPHYQMERKSLMGTCHRIMVRTCNGLELRDQDSAEQMLHVAEVFPDRDLESGVIGCCEIHGPIIALPSPSGSNQNGPVPKGRKHWHDCPELHKAVEGAAFIADYIKKEEEEKKIKEDWKYVAMVLDRLFLWIFTLAVTMGSAGIILQAPTLYDNRLPINLRLSEILAHTPTVKQNYNNIM</sequence>
<dbReference type="CDD" id="cd19064">
    <property type="entry name" value="LGIC_TM_nAChR"/>
    <property type="match status" value="1"/>
</dbReference>
<dbReference type="EMBL" id="VYZN01000015">
    <property type="protein sequence ID" value="KAE9538906.1"/>
    <property type="molecule type" value="Genomic_DNA"/>
</dbReference>
<dbReference type="InterPro" id="IPR038050">
    <property type="entry name" value="Neuro_actylchol_rec"/>
</dbReference>
<accession>A0A6G0TVF1</accession>
<keyword evidence="14" id="KW-1071">Ligand-gated ion channel</keyword>
<evidence type="ECO:0000256" key="8">
    <source>
        <dbReference type="ARBA" id="ARBA00023065"/>
    </source>
</evidence>
<comment type="caution">
    <text evidence="19">The sequence shown here is derived from an EMBL/GenBank/DDBJ whole genome shotgun (WGS) entry which is preliminary data.</text>
</comment>
<organism evidence="19 20">
    <name type="scientific">Aphis glycines</name>
    <name type="common">Soybean aphid</name>
    <dbReference type="NCBI Taxonomy" id="307491"/>
    <lineage>
        <taxon>Eukaryota</taxon>
        <taxon>Metazoa</taxon>
        <taxon>Ecdysozoa</taxon>
        <taxon>Arthropoda</taxon>
        <taxon>Hexapoda</taxon>
        <taxon>Insecta</taxon>
        <taxon>Pterygota</taxon>
        <taxon>Neoptera</taxon>
        <taxon>Paraneoptera</taxon>
        <taxon>Hemiptera</taxon>
        <taxon>Sternorrhyncha</taxon>
        <taxon>Aphidomorpha</taxon>
        <taxon>Aphidoidea</taxon>
        <taxon>Aphididae</taxon>
        <taxon>Aphidini</taxon>
        <taxon>Aphis</taxon>
        <taxon>Aphis</taxon>
    </lineage>
</organism>
<dbReference type="GO" id="GO:0045211">
    <property type="term" value="C:postsynaptic membrane"/>
    <property type="evidence" value="ECO:0007669"/>
    <property type="project" value="UniProtKB-SubCell"/>
</dbReference>
<evidence type="ECO:0000256" key="5">
    <source>
        <dbReference type="ARBA" id="ARBA00022729"/>
    </source>
</evidence>
<keyword evidence="15" id="KW-0407">Ion channel</keyword>
<keyword evidence="13" id="KW-0628">Postsynaptic cell membrane</keyword>
<keyword evidence="3" id="KW-1003">Cell membrane</keyword>
<evidence type="ECO:0000256" key="13">
    <source>
        <dbReference type="ARBA" id="ARBA00023257"/>
    </source>
</evidence>
<evidence type="ECO:0000256" key="3">
    <source>
        <dbReference type="ARBA" id="ARBA00022475"/>
    </source>
</evidence>
<evidence type="ECO:0000256" key="14">
    <source>
        <dbReference type="ARBA" id="ARBA00023286"/>
    </source>
</evidence>
<evidence type="ECO:0000256" key="12">
    <source>
        <dbReference type="ARBA" id="ARBA00023180"/>
    </source>
</evidence>
<feature type="transmembrane region" description="Helical" evidence="17">
    <location>
        <begin position="105"/>
        <end position="121"/>
    </location>
</feature>
<evidence type="ECO:0000256" key="6">
    <source>
        <dbReference type="ARBA" id="ARBA00022989"/>
    </source>
</evidence>